<feature type="compositionally biased region" description="Polar residues" evidence="1">
    <location>
        <begin position="154"/>
        <end position="177"/>
    </location>
</feature>
<reference evidence="3" key="1">
    <citation type="submission" date="2025-08" db="UniProtKB">
        <authorList>
            <consortium name="RefSeq"/>
        </authorList>
    </citation>
    <scope>IDENTIFICATION</scope>
</reference>
<proteinExistence type="predicted"/>
<keyword evidence="2" id="KW-1185">Reference proteome</keyword>
<dbReference type="InterPro" id="IPR009728">
    <property type="entry name" value="BAALC"/>
</dbReference>
<evidence type="ECO:0000256" key="1">
    <source>
        <dbReference type="SAM" id="MobiDB-lite"/>
    </source>
</evidence>
<dbReference type="Pfam" id="PF06989">
    <property type="entry name" value="BAALC_N"/>
    <property type="match status" value="1"/>
</dbReference>
<accession>A0ABM3SCT5</accession>
<feature type="compositionally biased region" description="Basic and acidic residues" evidence="1">
    <location>
        <begin position="179"/>
        <end position="190"/>
    </location>
</feature>
<feature type="compositionally biased region" description="Polar residues" evidence="1">
    <location>
        <begin position="77"/>
        <end position="91"/>
    </location>
</feature>
<feature type="region of interest" description="Disordered" evidence="1">
    <location>
        <begin position="27"/>
        <end position="191"/>
    </location>
</feature>
<feature type="compositionally biased region" description="Polar residues" evidence="1">
    <location>
        <begin position="112"/>
        <end position="124"/>
    </location>
</feature>
<dbReference type="PANTHER" id="PTHR14731">
    <property type="entry name" value="BRAIN AND ACUTE LEUKEMIA CYTOPLASMIC PROTEIN"/>
    <property type="match status" value="1"/>
</dbReference>
<name>A0ABM3SCT5_BALAC</name>
<evidence type="ECO:0000313" key="2">
    <source>
        <dbReference type="Proteomes" id="UP001652580"/>
    </source>
</evidence>
<sequence length="216" mass="23432">MGCGGSRADAIEPRYYESWTRETESTWLTYTDSDASPSNATPDSGPEAGGLHAEGNLDTDTKRRTPCEDRGRGWSDAFTNQGTPRIASSHQKPGERHRTGSLSRRLQKEPTLPTSSFQTSSLQNCGLEDGVPSNSVPRSTAPSGISNPEKKMSCGTQCPNPQGLSSGPLTQKQNGFRTTEAKRDAKRTSGKEVTINVADSIRQVDRSRRITKNCVN</sequence>
<dbReference type="GeneID" id="103007342"/>
<dbReference type="Proteomes" id="UP001652580">
    <property type="component" value="Chromosome 17"/>
</dbReference>
<evidence type="ECO:0000313" key="3">
    <source>
        <dbReference type="RefSeq" id="XP_057387656.1"/>
    </source>
</evidence>
<feature type="compositionally biased region" description="Basic and acidic residues" evidence="1">
    <location>
        <begin position="59"/>
        <end position="73"/>
    </location>
</feature>
<protein>
    <submittedName>
        <fullName evidence="3">Brain and acute leukemia cytoplasmic protein isoform X1</fullName>
    </submittedName>
</protein>
<feature type="compositionally biased region" description="Polar residues" evidence="1">
    <location>
        <begin position="132"/>
        <end position="146"/>
    </location>
</feature>
<gene>
    <name evidence="3" type="primary">BAALC</name>
</gene>
<feature type="compositionally biased region" description="Polar residues" evidence="1">
    <location>
        <begin position="27"/>
        <end position="42"/>
    </location>
</feature>
<dbReference type="PANTHER" id="PTHR14731:SF0">
    <property type="entry name" value="BRAIN AND ACUTE LEUKEMIA CYTOPLASMIC PROTEIN"/>
    <property type="match status" value="1"/>
</dbReference>
<dbReference type="RefSeq" id="XP_057387656.1">
    <property type="nucleotide sequence ID" value="XM_057531673.1"/>
</dbReference>
<organism evidence="2 3">
    <name type="scientific">Balaenoptera acutorostrata</name>
    <name type="common">Common minke whale</name>
    <name type="synonym">Balaena rostrata</name>
    <dbReference type="NCBI Taxonomy" id="9767"/>
    <lineage>
        <taxon>Eukaryota</taxon>
        <taxon>Metazoa</taxon>
        <taxon>Chordata</taxon>
        <taxon>Craniata</taxon>
        <taxon>Vertebrata</taxon>
        <taxon>Euteleostomi</taxon>
        <taxon>Mammalia</taxon>
        <taxon>Eutheria</taxon>
        <taxon>Laurasiatheria</taxon>
        <taxon>Artiodactyla</taxon>
        <taxon>Whippomorpha</taxon>
        <taxon>Cetacea</taxon>
        <taxon>Mysticeti</taxon>
        <taxon>Balaenopteridae</taxon>
        <taxon>Balaenoptera</taxon>
    </lineage>
</organism>